<feature type="region of interest" description="Disordered" evidence="1">
    <location>
        <begin position="38"/>
        <end position="59"/>
    </location>
</feature>
<sequence length="98" mass="10891">MRVLVLQVERIKAKKESGQEVQHPQETEDLRQALGDMTEDGVGVGEGCGHRDPHSSSSPSIWRFLGYEGKQINMQVSELAQKDLIYPTRVNPSTNIGT</sequence>
<dbReference type="AlphaFoldDB" id="A0AAN7M0K9"/>
<dbReference type="EMBL" id="JAXQNO010000006">
    <property type="protein sequence ID" value="KAK4796074.1"/>
    <property type="molecule type" value="Genomic_DNA"/>
</dbReference>
<keyword evidence="3" id="KW-1185">Reference proteome</keyword>
<comment type="caution">
    <text evidence="2">The sequence shown here is derived from an EMBL/GenBank/DDBJ whole genome shotgun (WGS) entry which is preliminary data.</text>
</comment>
<organism evidence="2 3">
    <name type="scientific">Trapa natans</name>
    <name type="common">Water chestnut</name>
    <dbReference type="NCBI Taxonomy" id="22666"/>
    <lineage>
        <taxon>Eukaryota</taxon>
        <taxon>Viridiplantae</taxon>
        <taxon>Streptophyta</taxon>
        <taxon>Embryophyta</taxon>
        <taxon>Tracheophyta</taxon>
        <taxon>Spermatophyta</taxon>
        <taxon>Magnoliopsida</taxon>
        <taxon>eudicotyledons</taxon>
        <taxon>Gunneridae</taxon>
        <taxon>Pentapetalae</taxon>
        <taxon>rosids</taxon>
        <taxon>malvids</taxon>
        <taxon>Myrtales</taxon>
        <taxon>Lythraceae</taxon>
        <taxon>Trapa</taxon>
    </lineage>
</organism>
<name>A0AAN7M0K9_TRANT</name>
<dbReference type="Proteomes" id="UP001346149">
    <property type="component" value="Unassembled WGS sequence"/>
</dbReference>
<reference evidence="2 3" key="1">
    <citation type="journal article" date="2023" name="Hortic Res">
        <title>Pangenome of water caltrop reveals structural variations and asymmetric subgenome divergence after allopolyploidization.</title>
        <authorList>
            <person name="Zhang X."/>
            <person name="Chen Y."/>
            <person name="Wang L."/>
            <person name="Yuan Y."/>
            <person name="Fang M."/>
            <person name="Shi L."/>
            <person name="Lu R."/>
            <person name="Comes H.P."/>
            <person name="Ma Y."/>
            <person name="Chen Y."/>
            <person name="Huang G."/>
            <person name="Zhou Y."/>
            <person name="Zheng Z."/>
            <person name="Qiu Y."/>
        </authorList>
    </citation>
    <scope>NUCLEOTIDE SEQUENCE [LARGE SCALE GENOMIC DNA]</scope>
    <source>
        <strain evidence="2">F231</strain>
    </source>
</reference>
<accession>A0AAN7M0K9</accession>
<evidence type="ECO:0000256" key="1">
    <source>
        <dbReference type="SAM" id="MobiDB-lite"/>
    </source>
</evidence>
<evidence type="ECO:0000313" key="2">
    <source>
        <dbReference type="EMBL" id="KAK4796074.1"/>
    </source>
</evidence>
<proteinExistence type="predicted"/>
<protein>
    <submittedName>
        <fullName evidence="2">Uncharacterized protein</fullName>
    </submittedName>
</protein>
<evidence type="ECO:0000313" key="3">
    <source>
        <dbReference type="Proteomes" id="UP001346149"/>
    </source>
</evidence>
<gene>
    <name evidence="2" type="ORF">SAY86_028400</name>
</gene>